<feature type="transmembrane region" description="Helical" evidence="2">
    <location>
        <begin position="258"/>
        <end position="277"/>
    </location>
</feature>
<keyword evidence="4" id="KW-1185">Reference proteome</keyword>
<feature type="region of interest" description="Disordered" evidence="1">
    <location>
        <begin position="409"/>
        <end position="431"/>
    </location>
</feature>
<keyword evidence="2" id="KW-1133">Transmembrane helix</keyword>
<feature type="transmembrane region" description="Helical" evidence="2">
    <location>
        <begin position="318"/>
        <end position="336"/>
    </location>
</feature>
<feature type="transmembrane region" description="Helical" evidence="2">
    <location>
        <begin position="388"/>
        <end position="407"/>
    </location>
</feature>
<feature type="transmembrane region" description="Helical" evidence="2">
    <location>
        <begin position="141"/>
        <end position="160"/>
    </location>
</feature>
<name>A0ABP8QXE8_9ACTN</name>
<feature type="transmembrane region" description="Helical" evidence="2">
    <location>
        <begin position="166"/>
        <end position="187"/>
    </location>
</feature>
<keyword evidence="2" id="KW-0812">Transmembrane</keyword>
<dbReference type="EMBL" id="BAABHF010000046">
    <property type="protein sequence ID" value="GAA4512464.1"/>
    <property type="molecule type" value="Genomic_DNA"/>
</dbReference>
<sequence length="431" mass="43223">MSGCRPADDGRTRLRRLGQAHALAQAGDGAFYVTSAAYLVRLGWSPVRVGILLAICWGAGALLSRRIGRLADRHGLVATSAATLGCCMAGLLGLALGSEPILVAGALLVYAGGQSAWGGLRAALVQVAADPAAAVTERARLQSIGNGAVAVGAAVGGLALGLGDIWALRVVVAGDALLYLVTSLLIARGIRISAPAPTASAGHLASAPTASADRPVAGETGRTTMPQLVATIAASALYLYMPMLSVALPLMITNAPGVPAWTISACFLANTLGVMAMQRRAAIGVTTAARTRHALLTGAALLATSSALLWTTLLGHRLAPALIVLGLGAGVVTQVLGEVRFAVGAWDLGYRLAPTSGTAAWQATYGAAIPMARSAGPALLAPLTGFELGWIVPAGLFLAGGIAMASVTTTRPAPSPSDPGTAPYSATEAAP</sequence>
<protein>
    <submittedName>
        <fullName evidence="3">MFS transporter</fullName>
    </submittedName>
</protein>
<proteinExistence type="predicted"/>
<evidence type="ECO:0000313" key="3">
    <source>
        <dbReference type="EMBL" id="GAA4512464.1"/>
    </source>
</evidence>
<dbReference type="RefSeq" id="WP_345472658.1">
    <property type="nucleotide sequence ID" value="NZ_BAABHF010000046.1"/>
</dbReference>
<dbReference type="Gene3D" id="1.20.1250.20">
    <property type="entry name" value="MFS general substrate transporter like domains"/>
    <property type="match status" value="1"/>
</dbReference>
<dbReference type="InterPro" id="IPR036259">
    <property type="entry name" value="MFS_trans_sf"/>
</dbReference>
<feature type="transmembrane region" description="Helical" evidence="2">
    <location>
        <begin position="46"/>
        <end position="63"/>
    </location>
</feature>
<reference evidence="4" key="1">
    <citation type="journal article" date="2019" name="Int. J. Syst. Evol. Microbiol.">
        <title>The Global Catalogue of Microorganisms (GCM) 10K type strain sequencing project: providing services to taxonomists for standard genome sequencing and annotation.</title>
        <authorList>
            <consortium name="The Broad Institute Genomics Platform"/>
            <consortium name="The Broad Institute Genome Sequencing Center for Infectious Disease"/>
            <person name="Wu L."/>
            <person name="Ma J."/>
        </authorList>
    </citation>
    <scope>NUCLEOTIDE SEQUENCE [LARGE SCALE GENOMIC DNA]</scope>
    <source>
        <strain evidence="4">JCM 17933</strain>
    </source>
</reference>
<comment type="caution">
    <text evidence="3">The sequence shown here is derived from an EMBL/GenBank/DDBJ whole genome shotgun (WGS) entry which is preliminary data.</text>
</comment>
<keyword evidence="2" id="KW-0472">Membrane</keyword>
<gene>
    <name evidence="3" type="ORF">GCM10023191_078250</name>
</gene>
<feature type="transmembrane region" description="Helical" evidence="2">
    <location>
        <begin position="101"/>
        <end position="120"/>
    </location>
</feature>
<feature type="transmembrane region" description="Helical" evidence="2">
    <location>
        <begin position="228"/>
        <end position="252"/>
    </location>
</feature>
<dbReference type="Proteomes" id="UP001500503">
    <property type="component" value="Unassembled WGS sequence"/>
</dbReference>
<organism evidence="3 4">
    <name type="scientific">Actinoallomurus oryzae</name>
    <dbReference type="NCBI Taxonomy" id="502180"/>
    <lineage>
        <taxon>Bacteria</taxon>
        <taxon>Bacillati</taxon>
        <taxon>Actinomycetota</taxon>
        <taxon>Actinomycetes</taxon>
        <taxon>Streptosporangiales</taxon>
        <taxon>Thermomonosporaceae</taxon>
        <taxon>Actinoallomurus</taxon>
    </lineage>
</organism>
<evidence type="ECO:0000256" key="2">
    <source>
        <dbReference type="SAM" id="Phobius"/>
    </source>
</evidence>
<dbReference type="SUPFAM" id="SSF103473">
    <property type="entry name" value="MFS general substrate transporter"/>
    <property type="match status" value="1"/>
</dbReference>
<accession>A0ABP8QXE8</accession>
<feature type="transmembrane region" description="Helical" evidence="2">
    <location>
        <begin position="293"/>
        <end position="312"/>
    </location>
</feature>
<feature type="transmembrane region" description="Helical" evidence="2">
    <location>
        <begin position="75"/>
        <end position="95"/>
    </location>
</feature>
<evidence type="ECO:0000313" key="4">
    <source>
        <dbReference type="Proteomes" id="UP001500503"/>
    </source>
</evidence>
<evidence type="ECO:0000256" key="1">
    <source>
        <dbReference type="SAM" id="MobiDB-lite"/>
    </source>
</evidence>